<evidence type="ECO:0000256" key="1">
    <source>
        <dbReference type="SAM" id="MobiDB-lite"/>
    </source>
</evidence>
<feature type="region of interest" description="Disordered" evidence="1">
    <location>
        <begin position="1"/>
        <end position="74"/>
    </location>
</feature>
<feature type="compositionally biased region" description="Basic and acidic residues" evidence="1">
    <location>
        <begin position="65"/>
        <end position="74"/>
    </location>
</feature>
<feature type="compositionally biased region" description="Basic and acidic residues" evidence="1">
    <location>
        <begin position="38"/>
        <end position="52"/>
    </location>
</feature>
<dbReference type="RefSeq" id="XP_013894668.1">
    <property type="nucleotide sequence ID" value="XM_014039214.1"/>
</dbReference>
<organism evidence="2 3">
    <name type="scientific">Monoraphidium neglectum</name>
    <dbReference type="NCBI Taxonomy" id="145388"/>
    <lineage>
        <taxon>Eukaryota</taxon>
        <taxon>Viridiplantae</taxon>
        <taxon>Chlorophyta</taxon>
        <taxon>core chlorophytes</taxon>
        <taxon>Chlorophyceae</taxon>
        <taxon>CS clade</taxon>
        <taxon>Sphaeropleales</taxon>
        <taxon>Selenastraceae</taxon>
        <taxon>Monoraphidium</taxon>
    </lineage>
</organism>
<dbReference type="Proteomes" id="UP000054498">
    <property type="component" value="Unassembled WGS sequence"/>
</dbReference>
<sequence>MRASLSPALRAAPRPRPPYRASVLTCRAELVRPPPRRPTQDSDSGGRGDGGRGRGGGRGGGGRGRAPEGGRRMSLDEARGWLNELFADPRLKLTNAAGKDPSCGLPLPPLRPGAAGREIPLLVNRFPVQTGNAEVLQYLVTFPDRQAQSGGGGSSGAAKGAGAEAERGRPQIGLDERRPPPAGLGGAARAAAGVAARLLGV</sequence>
<feature type="compositionally biased region" description="Low complexity" evidence="1">
    <location>
        <begin position="1"/>
        <end position="12"/>
    </location>
</feature>
<feature type="compositionally biased region" description="Basic and acidic residues" evidence="1">
    <location>
        <begin position="164"/>
        <end position="179"/>
    </location>
</feature>
<name>A0A0D2KIR0_9CHLO</name>
<dbReference type="EMBL" id="KK103400">
    <property type="protein sequence ID" value="KIY95648.1"/>
    <property type="molecule type" value="Genomic_DNA"/>
</dbReference>
<evidence type="ECO:0000313" key="2">
    <source>
        <dbReference type="EMBL" id="KIY95648.1"/>
    </source>
</evidence>
<accession>A0A0D2KIR0</accession>
<dbReference type="GeneID" id="25729663"/>
<reference evidence="2 3" key="1">
    <citation type="journal article" date="2013" name="BMC Genomics">
        <title>Reconstruction of the lipid metabolism for the microalga Monoraphidium neglectum from its genome sequence reveals characteristics suitable for biofuel production.</title>
        <authorList>
            <person name="Bogen C."/>
            <person name="Al-Dilaimi A."/>
            <person name="Albersmeier A."/>
            <person name="Wichmann J."/>
            <person name="Grundmann M."/>
            <person name="Rupp O."/>
            <person name="Lauersen K.J."/>
            <person name="Blifernez-Klassen O."/>
            <person name="Kalinowski J."/>
            <person name="Goesmann A."/>
            <person name="Mussgnug J.H."/>
            <person name="Kruse O."/>
        </authorList>
    </citation>
    <scope>NUCLEOTIDE SEQUENCE [LARGE SCALE GENOMIC DNA]</scope>
    <source>
        <strain evidence="2 3">SAG 48.87</strain>
    </source>
</reference>
<dbReference type="AlphaFoldDB" id="A0A0D2KIR0"/>
<evidence type="ECO:0000313" key="3">
    <source>
        <dbReference type="Proteomes" id="UP000054498"/>
    </source>
</evidence>
<feature type="compositionally biased region" description="Gly residues" evidence="1">
    <location>
        <begin position="53"/>
        <end position="64"/>
    </location>
</feature>
<proteinExistence type="predicted"/>
<dbReference type="KEGG" id="mng:MNEG_12313"/>
<keyword evidence="3" id="KW-1185">Reference proteome</keyword>
<gene>
    <name evidence="2" type="ORF">MNEG_12313</name>
</gene>
<protein>
    <submittedName>
        <fullName evidence="2">Uncharacterized protein</fullName>
    </submittedName>
</protein>
<feature type="region of interest" description="Disordered" evidence="1">
    <location>
        <begin position="146"/>
        <end position="187"/>
    </location>
</feature>